<gene>
    <name evidence="2" type="ORF">B7Y86_12100</name>
</gene>
<dbReference type="Proteomes" id="UP000216147">
    <property type="component" value="Unassembled WGS sequence"/>
</dbReference>
<reference evidence="2 3" key="1">
    <citation type="submission" date="2017-03" db="EMBL/GenBank/DDBJ databases">
        <title>Lifting the veil on microbial sulfur biogeochemistry in mining wastewaters.</title>
        <authorList>
            <person name="Kantor R.S."/>
            <person name="Colenbrander Nelson T."/>
            <person name="Marshall S."/>
            <person name="Bennett D."/>
            <person name="Apte S."/>
            <person name="Camacho D."/>
            <person name="Thomas B.C."/>
            <person name="Warren L.A."/>
            <person name="Banfield J.F."/>
        </authorList>
    </citation>
    <scope>NUCLEOTIDE SEQUENCE [LARGE SCALE GENOMIC DNA]</scope>
    <source>
        <strain evidence="2">32-68-21</strain>
    </source>
</reference>
<organism evidence="2 3">
    <name type="scientific">Brevundimonas subvibrioides</name>
    <dbReference type="NCBI Taxonomy" id="74313"/>
    <lineage>
        <taxon>Bacteria</taxon>
        <taxon>Pseudomonadati</taxon>
        <taxon>Pseudomonadota</taxon>
        <taxon>Alphaproteobacteria</taxon>
        <taxon>Caulobacterales</taxon>
        <taxon>Caulobacteraceae</taxon>
        <taxon>Brevundimonas</taxon>
    </lineage>
</organism>
<evidence type="ECO:0000256" key="1">
    <source>
        <dbReference type="SAM" id="SignalP"/>
    </source>
</evidence>
<feature type="chain" id="PRO_5012423571" evidence="1">
    <location>
        <begin position="23"/>
        <end position="163"/>
    </location>
</feature>
<proteinExistence type="predicted"/>
<evidence type="ECO:0000313" key="3">
    <source>
        <dbReference type="Proteomes" id="UP000216147"/>
    </source>
</evidence>
<sequence>MRSFAFLAPLALAAALAAPAFAQTPQVTVTVGGDLTEEVDRLGQRDVDRQLERLQMVVERRLARDGALEGATINLVITDLKPNRPTWQQAADRPGLSIMDSFSIGGATVEGEVITADGQRLPVRYSNYSSSIAEVRGYNTWQDAEQTYDRLANNLASGRLVSR</sequence>
<name>A0A258HGN7_9CAUL</name>
<dbReference type="EMBL" id="NCEQ01000011">
    <property type="protein sequence ID" value="OYX55909.1"/>
    <property type="molecule type" value="Genomic_DNA"/>
</dbReference>
<keyword evidence="1" id="KW-0732">Signal</keyword>
<evidence type="ECO:0000313" key="2">
    <source>
        <dbReference type="EMBL" id="OYX55909.1"/>
    </source>
</evidence>
<protein>
    <submittedName>
        <fullName evidence="2">Uncharacterized protein</fullName>
    </submittedName>
</protein>
<dbReference type="AlphaFoldDB" id="A0A258HGN7"/>
<accession>A0A258HGN7</accession>
<comment type="caution">
    <text evidence="2">The sequence shown here is derived from an EMBL/GenBank/DDBJ whole genome shotgun (WGS) entry which is preliminary data.</text>
</comment>
<feature type="signal peptide" evidence="1">
    <location>
        <begin position="1"/>
        <end position="22"/>
    </location>
</feature>